<evidence type="ECO:0000313" key="3">
    <source>
        <dbReference type="Proteomes" id="UP001218218"/>
    </source>
</evidence>
<accession>A0AAD6ZLK7</accession>
<gene>
    <name evidence="2" type="ORF">DFH08DRAFT_940878</name>
</gene>
<feature type="region of interest" description="Disordered" evidence="1">
    <location>
        <begin position="39"/>
        <end position="69"/>
    </location>
</feature>
<reference evidence="2" key="1">
    <citation type="submission" date="2023-03" db="EMBL/GenBank/DDBJ databases">
        <title>Massive genome expansion in bonnet fungi (Mycena s.s.) driven by repeated elements and novel gene families across ecological guilds.</title>
        <authorList>
            <consortium name="Lawrence Berkeley National Laboratory"/>
            <person name="Harder C.B."/>
            <person name="Miyauchi S."/>
            <person name="Viragh M."/>
            <person name="Kuo A."/>
            <person name="Thoen E."/>
            <person name="Andreopoulos B."/>
            <person name="Lu D."/>
            <person name="Skrede I."/>
            <person name="Drula E."/>
            <person name="Henrissat B."/>
            <person name="Morin E."/>
            <person name="Kohler A."/>
            <person name="Barry K."/>
            <person name="LaButti K."/>
            <person name="Morin E."/>
            <person name="Salamov A."/>
            <person name="Lipzen A."/>
            <person name="Mereny Z."/>
            <person name="Hegedus B."/>
            <person name="Baldrian P."/>
            <person name="Stursova M."/>
            <person name="Weitz H."/>
            <person name="Taylor A."/>
            <person name="Grigoriev I.V."/>
            <person name="Nagy L.G."/>
            <person name="Martin F."/>
            <person name="Kauserud H."/>
        </authorList>
    </citation>
    <scope>NUCLEOTIDE SEQUENCE</scope>
    <source>
        <strain evidence="2">CBHHK002</strain>
    </source>
</reference>
<sequence length="236" mass="26607">MASSHLPQSKNINLMFDYEKMNDRNFVFRSQTNKRIIRGATGEPGRTSWSDILSRVRGPPVGAGTDNTEKRTGLAWNCGKTDDTEWAAAEMYNHPLRRFAHEWDPVQAKNQITRQRSHHGDIGQKDRDSTRIARKHEPPREPGAARRNPRIGHPVQGNMRTCSMAIKLSGHDCVTEGSGGRHGETCRASKKVTHTRRISITIITCRRPVWGPANDKAEMSNEQTQATKILYLLSKS</sequence>
<organism evidence="2 3">
    <name type="scientific">Mycena albidolilacea</name>
    <dbReference type="NCBI Taxonomy" id="1033008"/>
    <lineage>
        <taxon>Eukaryota</taxon>
        <taxon>Fungi</taxon>
        <taxon>Dikarya</taxon>
        <taxon>Basidiomycota</taxon>
        <taxon>Agaricomycotina</taxon>
        <taxon>Agaricomycetes</taxon>
        <taxon>Agaricomycetidae</taxon>
        <taxon>Agaricales</taxon>
        <taxon>Marasmiineae</taxon>
        <taxon>Mycenaceae</taxon>
        <taxon>Mycena</taxon>
    </lineage>
</organism>
<name>A0AAD6ZLK7_9AGAR</name>
<feature type="compositionally biased region" description="Basic and acidic residues" evidence="1">
    <location>
        <begin position="118"/>
        <end position="144"/>
    </location>
</feature>
<proteinExistence type="predicted"/>
<dbReference type="Proteomes" id="UP001218218">
    <property type="component" value="Unassembled WGS sequence"/>
</dbReference>
<dbReference type="AlphaFoldDB" id="A0AAD6ZLK7"/>
<dbReference type="EMBL" id="JARIHO010000041">
    <property type="protein sequence ID" value="KAJ7327645.1"/>
    <property type="molecule type" value="Genomic_DNA"/>
</dbReference>
<keyword evidence="3" id="KW-1185">Reference proteome</keyword>
<evidence type="ECO:0000313" key="2">
    <source>
        <dbReference type="EMBL" id="KAJ7327645.1"/>
    </source>
</evidence>
<protein>
    <submittedName>
        <fullName evidence="2">Uncharacterized protein</fullName>
    </submittedName>
</protein>
<feature type="region of interest" description="Disordered" evidence="1">
    <location>
        <begin position="112"/>
        <end position="156"/>
    </location>
</feature>
<comment type="caution">
    <text evidence="2">The sequence shown here is derived from an EMBL/GenBank/DDBJ whole genome shotgun (WGS) entry which is preliminary data.</text>
</comment>
<evidence type="ECO:0000256" key="1">
    <source>
        <dbReference type="SAM" id="MobiDB-lite"/>
    </source>
</evidence>